<dbReference type="PANTHER" id="PTHR18968">
    <property type="entry name" value="THIAMINE PYROPHOSPHATE ENZYMES"/>
    <property type="match status" value="1"/>
</dbReference>
<evidence type="ECO:0000256" key="11">
    <source>
        <dbReference type="ARBA" id="ARBA00023052"/>
    </source>
</evidence>
<dbReference type="AlphaFoldDB" id="Q8EN64"/>
<dbReference type="SUPFAM" id="SSF52518">
    <property type="entry name" value="Thiamin diphosphate-binding fold (THDP-binding)"/>
    <property type="match status" value="2"/>
</dbReference>
<name>Q8EN64_OCEIH</name>
<evidence type="ECO:0000256" key="5">
    <source>
        <dbReference type="ARBA" id="ARBA00022605"/>
    </source>
</evidence>
<dbReference type="GO" id="GO:0003984">
    <property type="term" value="F:acetolactate synthase activity"/>
    <property type="evidence" value="ECO:0007669"/>
    <property type="project" value="UniProtKB-EC"/>
</dbReference>
<dbReference type="Pfam" id="PF00205">
    <property type="entry name" value="TPP_enzyme_M"/>
    <property type="match status" value="1"/>
</dbReference>
<evidence type="ECO:0000259" key="15">
    <source>
        <dbReference type="Pfam" id="PF00205"/>
    </source>
</evidence>
<comment type="similarity">
    <text evidence="3 14">Belongs to the TPP enzyme family.</text>
</comment>
<dbReference type="Proteomes" id="UP000000822">
    <property type="component" value="Chromosome"/>
</dbReference>
<comment type="cofactor">
    <cofactor evidence="14">
        <name>Mg(2+)</name>
        <dbReference type="ChEBI" id="CHEBI:18420"/>
    </cofactor>
    <text evidence="14">Binds 1 Mg(2+) ion per subunit.</text>
</comment>
<keyword evidence="9" id="KW-0274">FAD</keyword>
<dbReference type="InterPro" id="IPR045229">
    <property type="entry name" value="TPP_enz"/>
</dbReference>
<proteinExistence type="inferred from homology"/>
<protein>
    <recommendedName>
        <fullName evidence="4 14">Acetolactate synthase</fullName>
        <ecNumber evidence="4 14">2.2.1.6</ecNumber>
    </recommendedName>
</protein>
<evidence type="ECO:0000259" key="16">
    <source>
        <dbReference type="Pfam" id="PF02775"/>
    </source>
</evidence>
<keyword evidence="11 14" id="KW-0786">Thiamine pyrophosphate</keyword>
<dbReference type="GO" id="GO:0050660">
    <property type="term" value="F:flavin adenine dinucleotide binding"/>
    <property type="evidence" value="ECO:0007669"/>
    <property type="project" value="InterPro"/>
</dbReference>
<dbReference type="InterPro" id="IPR039368">
    <property type="entry name" value="AHAS_TPP"/>
</dbReference>
<comment type="pathway">
    <text evidence="1 14">Amino-acid biosynthesis; L-isoleucine biosynthesis; L-isoleucine from 2-oxobutanoate: step 1/4.</text>
</comment>
<dbReference type="InterPro" id="IPR011766">
    <property type="entry name" value="TPP_enzyme_TPP-bd"/>
</dbReference>
<dbReference type="GO" id="GO:0005948">
    <property type="term" value="C:acetolactate synthase complex"/>
    <property type="evidence" value="ECO:0007669"/>
    <property type="project" value="TreeGrafter"/>
</dbReference>
<gene>
    <name evidence="18" type="primary">ilvB</name>
</gene>
<dbReference type="Pfam" id="PF02776">
    <property type="entry name" value="TPP_enzyme_N"/>
    <property type="match status" value="1"/>
</dbReference>
<dbReference type="GO" id="GO:0000287">
    <property type="term" value="F:magnesium ion binding"/>
    <property type="evidence" value="ECO:0007669"/>
    <property type="project" value="UniProtKB-UniRule"/>
</dbReference>
<dbReference type="InterPro" id="IPR012000">
    <property type="entry name" value="Thiamin_PyroP_enz_cen_dom"/>
</dbReference>
<evidence type="ECO:0000256" key="2">
    <source>
        <dbReference type="ARBA" id="ARBA00005025"/>
    </source>
</evidence>
<dbReference type="CDD" id="cd07035">
    <property type="entry name" value="TPP_PYR_POX_like"/>
    <property type="match status" value="1"/>
</dbReference>
<keyword evidence="7 14" id="KW-0808">Transferase</keyword>
<comment type="cofactor">
    <cofactor evidence="14">
        <name>thiamine diphosphate</name>
        <dbReference type="ChEBI" id="CHEBI:58937"/>
    </cofactor>
    <text evidence="14">Binds 1 thiamine pyrophosphate per subunit.</text>
</comment>
<evidence type="ECO:0000256" key="14">
    <source>
        <dbReference type="RuleBase" id="RU003591"/>
    </source>
</evidence>
<evidence type="ECO:0000256" key="3">
    <source>
        <dbReference type="ARBA" id="ARBA00007812"/>
    </source>
</evidence>
<evidence type="ECO:0000256" key="9">
    <source>
        <dbReference type="ARBA" id="ARBA00022827"/>
    </source>
</evidence>
<keyword evidence="8 14" id="KW-0479">Metal-binding</keyword>
<accession>Q8EN64</accession>
<organism evidence="18 19">
    <name type="scientific">Oceanobacillus iheyensis (strain DSM 14371 / CIP 107618 / JCM 11309 / KCTC 3954 / HTE831)</name>
    <dbReference type="NCBI Taxonomy" id="221109"/>
    <lineage>
        <taxon>Bacteria</taxon>
        <taxon>Bacillati</taxon>
        <taxon>Bacillota</taxon>
        <taxon>Bacilli</taxon>
        <taxon>Bacillales</taxon>
        <taxon>Bacillaceae</taxon>
        <taxon>Oceanobacillus</taxon>
    </lineage>
</organism>
<dbReference type="GO" id="GO:0009097">
    <property type="term" value="P:isoleucine biosynthetic process"/>
    <property type="evidence" value="ECO:0007669"/>
    <property type="project" value="UniProtKB-UniPathway"/>
</dbReference>
<dbReference type="InterPro" id="IPR012001">
    <property type="entry name" value="Thiamin_PyroP_enz_TPP-bd_dom"/>
</dbReference>
<dbReference type="EMBL" id="BA000028">
    <property type="protein sequence ID" value="BAC14579.1"/>
    <property type="molecule type" value="Genomic_DNA"/>
</dbReference>
<dbReference type="Pfam" id="PF02775">
    <property type="entry name" value="TPP_enzyme_C"/>
    <property type="match status" value="1"/>
</dbReference>
<dbReference type="Gene3D" id="3.40.50.1220">
    <property type="entry name" value="TPP-binding domain"/>
    <property type="match status" value="1"/>
</dbReference>
<evidence type="ECO:0000256" key="7">
    <source>
        <dbReference type="ARBA" id="ARBA00022679"/>
    </source>
</evidence>
<dbReference type="PROSITE" id="PS00187">
    <property type="entry name" value="TPP_ENZYMES"/>
    <property type="match status" value="1"/>
</dbReference>
<evidence type="ECO:0000256" key="10">
    <source>
        <dbReference type="ARBA" id="ARBA00022842"/>
    </source>
</evidence>
<keyword evidence="19" id="KW-1185">Reference proteome</keyword>
<dbReference type="GO" id="GO:0030976">
    <property type="term" value="F:thiamine pyrophosphate binding"/>
    <property type="evidence" value="ECO:0007669"/>
    <property type="project" value="UniProtKB-UniRule"/>
</dbReference>
<dbReference type="PhylomeDB" id="Q8EN64"/>
<dbReference type="InterPro" id="IPR029035">
    <property type="entry name" value="DHS-like_NAD/FAD-binding_dom"/>
</dbReference>
<dbReference type="Gene3D" id="3.40.50.970">
    <property type="match status" value="2"/>
</dbReference>
<dbReference type="OrthoDB" id="4494979at2"/>
<evidence type="ECO:0000256" key="1">
    <source>
        <dbReference type="ARBA" id="ARBA00004974"/>
    </source>
</evidence>
<dbReference type="InterPro" id="IPR029061">
    <property type="entry name" value="THDP-binding"/>
</dbReference>
<evidence type="ECO:0000256" key="4">
    <source>
        <dbReference type="ARBA" id="ARBA00013145"/>
    </source>
</evidence>
<dbReference type="GO" id="GO:0009099">
    <property type="term" value="P:L-valine biosynthetic process"/>
    <property type="evidence" value="ECO:0007669"/>
    <property type="project" value="UniProtKB-UniPathway"/>
</dbReference>
<reference evidence="18 19" key="2">
    <citation type="journal article" date="2002" name="Nucleic Acids Res.">
        <title>Genome sequence of Oceanobacillus iheyensis isolated from the Iheya Ridge and its unexpected adaptive capabilities to extreme environments.</title>
        <authorList>
            <person name="Takami H."/>
            <person name="Takaki Y."/>
            <person name="Uchiyama I."/>
        </authorList>
    </citation>
    <scope>NUCLEOTIDE SEQUENCE [LARGE SCALE GENOMIC DNA]</scope>
    <source>
        <strain evidence="19">DSM 14371 / CIP 107618 / JCM 11309 / KCTC 3954 / HTE831</strain>
    </source>
</reference>
<dbReference type="KEGG" id="oih:OB2623"/>
<evidence type="ECO:0000313" key="18">
    <source>
        <dbReference type="EMBL" id="BAC14579.1"/>
    </source>
</evidence>
<evidence type="ECO:0000256" key="13">
    <source>
        <dbReference type="ARBA" id="ARBA00048670"/>
    </source>
</evidence>
<reference evidence="18 19" key="1">
    <citation type="journal article" date="2001" name="FEMS Microbiol. Lett.">
        <title>Oceanobacillus iheyensis gen. nov., sp. nov., a deep-sea extremely halotolerant and alkaliphilic species isolated from a depth of 1050 m on the Iheya Ridge.</title>
        <authorList>
            <person name="Lu J."/>
            <person name="Nogi Y."/>
            <person name="Takami H."/>
        </authorList>
    </citation>
    <scope>NUCLEOTIDE SEQUENCE [LARGE SCALE GENOMIC DNA]</scope>
    <source>
        <strain evidence="19">DSM 14371 / CIP 107618 / JCM 11309 / KCTC 3954 / HTE831</strain>
    </source>
</reference>
<dbReference type="HOGENOM" id="CLU_013748_1_3_9"/>
<dbReference type="EC" id="2.2.1.6" evidence="4 14"/>
<dbReference type="PANTHER" id="PTHR18968:SF13">
    <property type="entry name" value="ACETOLACTATE SYNTHASE CATALYTIC SUBUNIT, MITOCHONDRIAL"/>
    <property type="match status" value="1"/>
</dbReference>
<keyword evidence="12 14" id="KW-0100">Branched-chain amino acid biosynthesis</keyword>
<dbReference type="FunFam" id="3.40.50.970:FF:000007">
    <property type="entry name" value="Acetolactate synthase"/>
    <property type="match status" value="1"/>
</dbReference>
<dbReference type="RefSeq" id="WP_011067016.1">
    <property type="nucleotide sequence ID" value="NC_004193.1"/>
</dbReference>
<comment type="catalytic activity">
    <reaction evidence="13 14">
        <text>2 pyruvate + H(+) = (2S)-2-acetolactate + CO2</text>
        <dbReference type="Rhea" id="RHEA:25249"/>
        <dbReference type="ChEBI" id="CHEBI:15361"/>
        <dbReference type="ChEBI" id="CHEBI:15378"/>
        <dbReference type="ChEBI" id="CHEBI:16526"/>
        <dbReference type="ChEBI" id="CHEBI:58476"/>
        <dbReference type="EC" id="2.2.1.6"/>
    </reaction>
</comment>
<evidence type="ECO:0000259" key="17">
    <source>
        <dbReference type="Pfam" id="PF02776"/>
    </source>
</evidence>
<feature type="domain" description="Thiamine pyrophosphate enzyme TPP-binding" evidence="16">
    <location>
        <begin position="399"/>
        <end position="547"/>
    </location>
</feature>
<keyword evidence="5 14" id="KW-0028">Amino-acid biosynthesis</keyword>
<dbReference type="CDD" id="cd02015">
    <property type="entry name" value="TPP_AHAS"/>
    <property type="match status" value="1"/>
</dbReference>
<dbReference type="eggNOG" id="COG0028">
    <property type="taxonomic scope" value="Bacteria"/>
</dbReference>
<sequence length="573" mass="62764">MKVDANQQMEVKSNLVTGADLFVQALERANVEVVFGYPGGAVLPIYDALHRNQTSFEHVLSRHEQGSIHAAEGYARVSGKPGVVIATSGPGATNLITGITDAMMDSIPLVIFTGQVAKGVIGTDAFQEADVMGITTPITKYNYQVNEIAELPRIVNEAFHIATTGRPGPVVVDIPKNISSTVTVNDYEADFHLPGYQPTITPNPLQITKVNEALKRAEKPVLLAGAGILISDASNELKQFAQHYQLPVVTTLLGLGSYPGKESLSLGMAGMHGTYAANMAIYECDLLINIGARFDDRLTGNIKHFAPNAKIVHIDIDPAEIGKNIETNIPVVADAKRALTALLKNTTEKCDHQNWLHQLKHNQLDFPLWYDRSDQEISPQWLMEQIYELSKGEAVVTTDVGQHQMWAAQYYSFKDPHNWVTSGGLGTMGFGFPAAIGAQMAKPNSLVLAVVGDGGFQMTLQELSILKSQNLPVKVIILNNEALGMVRQWQESFYEERYSHSLFSENPDFVKLAESYGVRGMRVEKEADVPNILSEVFTYDGPVVIDCRVVQKTSVYPMIAPGTGIQEMIGVRR</sequence>
<evidence type="ECO:0000256" key="8">
    <source>
        <dbReference type="ARBA" id="ARBA00022723"/>
    </source>
</evidence>
<dbReference type="FunFam" id="3.40.50.970:FF:000016">
    <property type="entry name" value="Acetolactate synthase"/>
    <property type="match status" value="1"/>
</dbReference>
<dbReference type="UniPathway" id="UPA00047">
    <property type="reaction ID" value="UER00055"/>
</dbReference>
<keyword evidence="6" id="KW-0285">Flavoprotein</keyword>
<feature type="domain" description="Thiamine pyrophosphate enzyme N-terminal TPP-binding" evidence="17">
    <location>
        <begin position="17"/>
        <end position="133"/>
    </location>
</feature>
<dbReference type="FunFam" id="3.40.50.1220:FF:000008">
    <property type="entry name" value="Acetolactate synthase"/>
    <property type="match status" value="1"/>
</dbReference>
<dbReference type="NCBIfam" id="TIGR00118">
    <property type="entry name" value="acolac_lg"/>
    <property type="match status" value="1"/>
</dbReference>
<evidence type="ECO:0000256" key="12">
    <source>
        <dbReference type="ARBA" id="ARBA00023304"/>
    </source>
</evidence>
<keyword evidence="10 14" id="KW-0460">Magnesium</keyword>
<evidence type="ECO:0000256" key="6">
    <source>
        <dbReference type="ARBA" id="ARBA00022630"/>
    </source>
</evidence>
<dbReference type="STRING" id="221109.gene:10734875"/>
<dbReference type="InterPro" id="IPR000399">
    <property type="entry name" value="TPP-bd_CS"/>
</dbReference>
<dbReference type="SUPFAM" id="SSF52467">
    <property type="entry name" value="DHS-like NAD/FAD-binding domain"/>
    <property type="match status" value="1"/>
</dbReference>
<dbReference type="InterPro" id="IPR012846">
    <property type="entry name" value="Acetolactate_synth_lsu"/>
</dbReference>
<dbReference type="UniPathway" id="UPA00049">
    <property type="reaction ID" value="UER00059"/>
</dbReference>
<comment type="pathway">
    <text evidence="2 14">Amino-acid biosynthesis; L-valine biosynthesis; L-valine from pyruvate: step 1/4.</text>
</comment>
<feature type="domain" description="Thiamine pyrophosphate enzyme central" evidence="15">
    <location>
        <begin position="207"/>
        <end position="342"/>
    </location>
</feature>
<evidence type="ECO:0000313" key="19">
    <source>
        <dbReference type="Proteomes" id="UP000000822"/>
    </source>
</evidence>